<evidence type="ECO:0000313" key="2">
    <source>
        <dbReference type="EMBL" id="KAI6651798.1"/>
    </source>
</evidence>
<protein>
    <recommendedName>
        <fullName evidence="1">PiggyBac transposable element-derived protein domain-containing protein</fullName>
    </recommendedName>
</protein>
<dbReference type="PANTHER" id="PTHR46599:SF3">
    <property type="entry name" value="PIGGYBAC TRANSPOSABLE ELEMENT-DERIVED PROTEIN 4"/>
    <property type="match status" value="1"/>
</dbReference>
<accession>A0AAV7JSD3</accession>
<evidence type="ECO:0000259" key="1">
    <source>
        <dbReference type="Pfam" id="PF13843"/>
    </source>
</evidence>
<name>A0AAV7JSD3_9METZ</name>
<reference evidence="2 3" key="1">
    <citation type="journal article" date="2023" name="BMC Biol.">
        <title>The compact genome of the sponge Oopsacas minuta (Hexactinellida) is lacking key metazoan core genes.</title>
        <authorList>
            <person name="Santini S."/>
            <person name="Schenkelaars Q."/>
            <person name="Jourda C."/>
            <person name="Duchesne M."/>
            <person name="Belahbib H."/>
            <person name="Rocher C."/>
            <person name="Selva M."/>
            <person name="Riesgo A."/>
            <person name="Vervoort M."/>
            <person name="Leys S.P."/>
            <person name="Kodjabachian L."/>
            <person name="Le Bivic A."/>
            <person name="Borchiellini C."/>
            <person name="Claverie J.M."/>
            <person name="Renard E."/>
        </authorList>
    </citation>
    <scope>NUCLEOTIDE SEQUENCE [LARGE SCALE GENOMIC DNA]</scope>
    <source>
        <strain evidence="2">SPO-2</strain>
    </source>
</reference>
<dbReference type="PANTHER" id="PTHR46599">
    <property type="entry name" value="PIGGYBAC TRANSPOSABLE ELEMENT-DERIVED PROTEIN 4"/>
    <property type="match status" value="1"/>
</dbReference>
<evidence type="ECO:0000313" key="3">
    <source>
        <dbReference type="Proteomes" id="UP001165289"/>
    </source>
</evidence>
<keyword evidence="3" id="KW-1185">Reference proteome</keyword>
<gene>
    <name evidence="2" type="ORF">LOD99_5045</name>
</gene>
<comment type="caution">
    <text evidence="2">The sequence shown here is derived from an EMBL/GenBank/DDBJ whole genome shotgun (WGS) entry which is preliminary data.</text>
</comment>
<dbReference type="Proteomes" id="UP001165289">
    <property type="component" value="Unassembled WGS sequence"/>
</dbReference>
<dbReference type="AlphaFoldDB" id="A0AAV7JSD3"/>
<dbReference type="InterPro" id="IPR029526">
    <property type="entry name" value="PGBD"/>
</dbReference>
<sequence>MTRDRFEQLLRMLHFTNNDEIPDDILTAERFEAKLGNPLTSFNNNIKRFITPAKSLSIDEMMVKFYGRSVVRQYIKVKPTKYGVKLWGLCCVCCGYSLTQNLYLGSSAGSVSGRDVVIQLTEPYFDKGHVVYCDRFFSHLDLASYLRLRKTGMVGTSSITSLPPDLQYIVDHMHPLTWAFKWYNCEANIKHKSNGTIRHLQSNEPVSWVVWMDKKYKSRDKKVPFINNCIPNIPSIPTQFQERKKH</sequence>
<dbReference type="Pfam" id="PF13843">
    <property type="entry name" value="DDE_Tnp_1_7"/>
    <property type="match status" value="1"/>
</dbReference>
<proteinExistence type="predicted"/>
<organism evidence="2 3">
    <name type="scientific">Oopsacas minuta</name>
    <dbReference type="NCBI Taxonomy" id="111878"/>
    <lineage>
        <taxon>Eukaryota</taxon>
        <taxon>Metazoa</taxon>
        <taxon>Porifera</taxon>
        <taxon>Hexactinellida</taxon>
        <taxon>Hexasterophora</taxon>
        <taxon>Lyssacinosida</taxon>
        <taxon>Leucopsacidae</taxon>
        <taxon>Oopsacas</taxon>
    </lineage>
</organism>
<feature type="domain" description="PiggyBac transposable element-derived protein" evidence="1">
    <location>
        <begin position="1"/>
        <end position="215"/>
    </location>
</feature>
<dbReference type="EMBL" id="JAKMXF010000302">
    <property type="protein sequence ID" value="KAI6651798.1"/>
    <property type="molecule type" value="Genomic_DNA"/>
</dbReference>